<evidence type="ECO:0000259" key="12">
    <source>
        <dbReference type="PROSITE" id="PS51851"/>
    </source>
</evidence>
<evidence type="ECO:0000256" key="10">
    <source>
        <dbReference type="PROSITE-ProRule" id="PRU01198"/>
    </source>
</evidence>
<sequence length="330" mass="36659">MSLTIYTQKDLTTSLLKDKTIGIIGFGAQGKAQALNLRDSGLKVKIALKSVSKSIPLAQELGFEVCTLQEVAQECDVIAFLLPDEWHKQVFDEVAPYLKRNQVLLFSHGFSIHFKEITPPPFVDVIMVAPKGAGKAVRDEYVAGRGIVSLIGVEQNHSGEAKNIALEYACGLGSGRSAIFESSFKDECECDLFSEQSVICGGLDALIRAGFETLVEAGYPEEIAYFECLHEVKLVADLIYANGLQSMREHISNTAEFGDIMAGKQIITAESKEAMREILRKIQSGEFAKSFLKERDTHFPKLRRERKILQKSQIEEVGKKMRGLMPWVTH</sequence>
<comment type="caution">
    <text evidence="9">Lacks conserved residue(s) required for the propagation of feature annotation.</text>
</comment>
<evidence type="ECO:0000256" key="6">
    <source>
        <dbReference type="ARBA" id="ARBA00022842"/>
    </source>
</evidence>
<evidence type="ECO:0000256" key="8">
    <source>
        <dbReference type="ARBA" id="ARBA00023304"/>
    </source>
</evidence>
<feature type="binding site" evidence="9 10">
    <location>
        <position position="191"/>
    </location>
    <ligand>
        <name>Mg(2+)</name>
        <dbReference type="ChEBI" id="CHEBI:18420"/>
        <label>1</label>
    </ligand>
</feature>
<dbReference type="SUPFAM" id="SSF51735">
    <property type="entry name" value="NAD(P)-binding Rossmann-fold domains"/>
    <property type="match status" value="1"/>
</dbReference>
<dbReference type="SUPFAM" id="SSF48179">
    <property type="entry name" value="6-phosphogluconate dehydrogenase C-terminal domain-like"/>
    <property type="match status" value="1"/>
</dbReference>
<dbReference type="EC" id="1.1.1.86" evidence="9"/>
<comment type="pathway">
    <text evidence="2 9">Amino-acid biosynthesis; L-isoleucine biosynthesis; L-isoleucine from 2-oxobutanoate: step 2/4.</text>
</comment>
<evidence type="ECO:0000256" key="5">
    <source>
        <dbReference type="ARBA" id="ARBA00022723"/>
    </source>
</evidence>
<organism evidence="13 14">
    <name type="scientific">Helicobacter brantae</name>
    <dbReference type="NCBI Taxonomy" id="375927"/>
    <lineage>
        <taxon>Bacteria</taxon>
        <taxon>Pseudomonadati</taxon>
        <taxon>Campylobacterota</taxon>
        <taxon>Epsilonproteobacteria</taxon>
        <taxon>Campylobacterales</taxon>
        <taxon>Helicobacteraceae</taxon>
        <taxon>Helicobacter</taxon>
    </lineage>
</organism>
<dbReference type="PIRSF" id="PIRSF000116">
    <property type="entry name" value="IlvC_gammaproteo"/>
    <property type="match status" value="1"/>
</dbReference>
<feature type="binding site" evidence="9">
    <location>
        <position position="134"/>
    </location>
    <ligand>
        <name>NADP(+)</name>
        <dbReference type="ChEBI" id="CHEBI:58349"/>
    </ligand>
</feature>
<feature type="domain" description="KARI N-terminal Rossmann" evidence="11">
    <location>
        <begin position="3"/>
        <end position="182"/>
    </location>
</feature>
<dbReference type="Pfam" id="PF07991">
    <property type="entry name" value="KARI_N"/>
    <property type="match status" value="1"/>
</dbReference>
<keyword evidence="13" id="KW-0413">Isomerase</keyword>
<keyword evidence="6 9" id="KW-0460">Magnesium</keyword>
<comment type="caution">
    <text evidence="13">The sequence shown here is derived from an EMBL/GenBank/DDBJ whole genome shotgun (WGS) entry which is preliminary data.</text>
</comment>
<evidence type="ECO:0000256" key="3">
    <source>
        <dbReference type="ARBA" id="ARBA00010318"/>
    </source>
</evidence>
<evidence type="ECO:0000256" key="9">
    <source>
        <dbReference type="HAMAP-Rule" id="MF_00435"/>
    </source>
</evidence>
<evidence type="ECO:0000313" key="14">
    <source>
        <dbReference type="Proteomes" id="UP000257045"/>
    </source>
</evidence>
<feature type="binding site" evidence="9">
    <location>
        <begin position="26"/>
        <end position="29"/>
    </location>
    <ligand>
        <name>NADP(+)</name>
        <dbReference type="ChEBI" id="CHEBI:58349"/>
    </ligand>
</feature>
<keyword evidence="8 9" id="KW-0100">Branched-chain amino acid biosynthesis</keyword>
<comment type="catalytic activity">
    <reaction evidence="9">
        <text>(2R,3R)-2,3-dihydroxy-3-methylpentanoate + NADP(+) = (S)-2-ethyl-2-hydroxy-3-oxobutanoate + NADPH + H(+)</text>
        <dbReference type="Rhea" id="RHEA:13493"/>
        <dbReference type="ChEBI" id="CHEBI:15378"/>
        <dbReference type="ChEBI" id="CHEBI:49256"/>
        <dbReference type="ChEBI" id="CHEBI:49258"/>
        <dbReference type="ChEBI" id="CHEBI:57783"/>
        <dbReference type="ChEBI" id="CHEBI:58349"/>
        <dbReference type="EC" id="1.1.1.86"/>
    </reaction>
</comment>
<gene>
    <name evidence="9" type="primary">ilvC</name>
    <name evidence="13" type="ORF">CQA58_02700</name>
</gene>
<dbReference type="GO" id="GO:0004455">
    <property type="term" value="F:ketol-acid reductoisomerase activity"/>
    <property type="evidence" value="ECO:0007669"/>
    <property type="project" value="UniProtKB-UniRule"/>
</dbReference>
<dbReference type="PANTHER" id="PTHR21371:SF1">
    <property type="entry name" value="KETOL-ACID REDUCTOISOMERASE, MITOCHONDRIAL"/>
    <property type="match status" value="1"/>
</dbReference>
<feature type="binding site" evidence="9 10">
    <location>
        <position position="252"/>
    </location>
    <ligand>
        <name>substrate</name>
    </ligand>
</feature>
<keyword evidence="5 9" id="KW-0479">Metal-binding</keyword>
<feature type="binding site" evidence="9 10">
    <location>
        <position position="231"/>
    </location>
    <ligand>
        <name>Mg(2+)</name>
        <dbReference type="ChEBI" id="CHEBI:18420"/>
        <label>2</label>
    </ligand>
</feature>
<feature type="binding site" evidence="9 10">
    <location>
        <position position="195"/>
    </location>
    <ligand>
        <name>Mg(2+)</name>
        <dbReference type="ChEBI" id="CHEBI:18420"/>
        <label>1</label>
    </ligand>
</feature>
<name>A0A3D8J3X6_9HELI</name>
<comment type="similarity">
    <text evidence="3 9 10">Belongs to the ketol-acid reductoisomerase family.</text>
</comment>
<reference evidence="13 14" key="1">
    <citation type="submission" date="2018-04" db="EMBL/GenBank/DDBJ databases">
        <title>Novel Campyloabacter and Helicobacter Species and Strains.</title>
        <authorList>
            <person name="Mannion A.J."/>
            <person name="Shen Z."/>
            <person name="Fox J.G."/>
        </authorList>
    </citation>
    <scope>NUCLEOTIDE SEQUENCE [LARGE SCALE GENOMIC DNA]</scope>
    <source>
        <strain evidence="13 14">MIT 04-9366</strain>
    </source>
</reference>
<dbReference type="Gene3D" id="6.10.240.10">
    <property type="match status" value="1"/>
</dbReference>
<keyword evidence="9" id="KW-0521">NADP</keyword>
<feature type="binding site" evidence="9">
    <location>
        <position position="52"/>
    </location>
    <ligand>
        <name>NADP(+)</name>
        <dbReference type="ChEBI" id="CHEBI:58349"/>
    </ligand>
</feature>
<keyword evidence="4 9" id="KW-0028">Amino-acid biosynthesis</keyword>
<dbReference type="RefSeq" id="WP_115569183.1">
    <property type="nucleotide sequence ID" value="NZ_NXLV01000003.1"/>
</dbReference>
<dbReference type="Proteomes" id="UP000257045">
    <property type="component" value="Unassembled WGS sequence"/>
</dbReference>
<feature type="binding site" evidence="9 10">
    <location>
        <position position="191"/>
    </location>
    <ligand>
        <name>Mg(2+)</name>
        <dbReference type="ChEBI" id="CHEBI:18420"/>
        <label>2</label>
    </ligand>
</feature>
<protein>
    <recommendedName>
        <fullName evidence="9">Ketol-acid reductoisomerase (NADP(+))</fullName>
        <shortName evidence="9">KARI</shortName>
        <ecNumber evidence="9">1.1.1.86</ecNumber>
    </recommendedName>
    <alternativeName>
        <fullName evidence="9">Acetohydroxy-acid isomeroreductase</fullName>
        <shortName evidence="9">AHIR</shortName>
    </alternativeName>
    <alternativeName>
        <fullName evidence="9">Alpha-keto-beta-hydroxylacyl reductoisomerase</fullName>
    </alternativeName>
</protein>
<keyword evidence="7 9" id="KW-0560">Oxidoreductase</keyword>
<dbReference type="InterPro" id="IPR000506">
    <property type="entry name" value="KARI_C"/>
</dbReference>
<dbReference type="UniPathway" id="UPA00047">
    <property type="reaction ID" value="UER00056"/>
</dbReference>
<feature type="binding site" evidence="9">
    <location>
        <position position="54"/>
    </location>
    <ligand>
        <name>NADP(+)</name>
        <dbReference type="ChEBI" id="CHEBI:58349"/>
    </ligand>
</feature>
<evidence type="ECO:0000256" key="4">
    <source>
        <dbReference type="ARBA" id="ARBA00022605"/>
    </source>
</evidence>
<dbReference type="GO" id="GO:0000287">
    <property type="term" value="F:magnesium ion binding"/>
    <property type="evidence" value="ECO:0007669"/>
    <property type="project" value="UniProtKB-UniRule"/>
</dbReference>
<dbReference type="GO" id="GO:0016853">
    <property type="term" value="F:isomerase activity"/>
    <property type="evidence" value="ECO:0007669"/>
    <property type="project" value="UniProtKB-KW"/>
</dbReference>
<feature type="binding site" evidence="9 10">
    <location>
        <position position="227"/>
    </location>
    <ligand>
        <name>Mg(2+)</name>
        <dbReference type="ChEBI" id="CHEBI:18420"/>
        <label>2</label>
    </ligand>
</feature>
<comment type="catalytic activity">
    <reaction evidence="9">
        <text>(2R)-2,3-dihydroxy-3-methylbutanoate + NADP(+) = (2S)-2-acetolactate + NADPH + H(+)</text>
        <dbReference type="Rhea" id="RHEA:22068"/>
        <dbReference type="ChEBI" id="CHEBI:15378"/>
        <dbReference type="ChEBI" id="CHEBI:49072"/>
        <dbReference type="ChEBI" id="CHEBI:57783"/>
        <dbReference type="ChEBI" id="CHEBI:58349"/>
        <dbReference type="ChEBI" id="CHEBI:58476"/>
        <dbReference type="EC" id="1.1.1.86"/>
    </reaction>
</comment>
<dbReference type="PANTHER" id="PTHR21371">
    <property type="entry name" value="KETOL-ACID REDUCTOISOMERASE, MITOCHONDRIAL"/>
    <property type="match status" value="1"/>
</dbReference>
<evidence type="ECO:0000313" key="13">
    <source>
        <dbReference type="EMBL" id="RDU71471.1"/>
    </source>
</evidence>
<dbReference type="Gene3D" id="3.40.50.720">
    <property type="entry name" value="NAD(P)-binding Rossmann-like Domain"/>
    <property type="match status" value="1"/>
</dbReference>
<feature type="domain" description="KARI C-terminal knotted" evidence="12">
    <location>
        <begin position="183"/>
        <end position="328"/>
    </location>
</feature>
<dbReference type="InterPro" id="IPR013023">
    <property type="entry name" value="KARI"/>
</dbReference>
<keyword evidence="14" id="KW-1185">Reference proteome</keyword>
<evidence type="ECO:0000256" key="7">
    <source>
        <dbReference type="ARBA" id="ARBA00023002"/>
    </source>
</evidence>
<comment type="pathway">
    <text evidence="1 9">Amino-acid biosynthesis; L-valine biosynthesis; L-valine from pyruvate: step 2/4.</text>
</comment>
<dbReference type="OrthoDB" id="9804088at2"/>
<dbReference type="GO" id="GO:0050661">
    <property type="term" value="F:NADP binding"/>
    <property type="evidence" value="ECO:0007669"/>
    <property type="project" value="InterPro"/>
</dbReference>
<dbReference type="GO" id="GO:0005829">
    <property type="term" value="C:cytosol"/>
    <property type="evidence" value="ECO:0007669"/>
    <property type="project" value="TreeGrafter"/>
</dbReference>
<dbReference type="EMBL" id="NXLV01000003">
    <property type="protein sequence ID" value="RDU71471.1"/>
    <property type="molecule type" value="Genomic_DNA"/>
</dbReference>
<proteinExistence type="inferred from homology"/>
<dbReference type="PROSITE" id="PS51851">
    <property type="entry name" value="KARI_C"/>
    <property type="match status" value="1"/>
</dbReference>
<dbReference type="GO" id="GO:0009099">
    <property type="term" value="P:L-valine biosynthetic process"/>
    <property type="evidence" value="ECO:0007669"/>
    <property type="project" value="UniProtKB-UniRule"/>
</dbReference>
<dbReference type="InterPro" id="IPR008927">
    <property type="entry name" value="6-PGluconate_DH-like_C_sf"/>
</dbReference>
<feature type="binding site" evidence="9">
    <location>
        <position position="49"/>
    </location>
    <ligand>
        <name>NADP(+)</name>
        <dbReference type="ChEBI" id="CHEBI:58349"/>
    </ligand>
</feature>
<dbReference type="PROSITE" id="PS51850">
    <property type="entry name" value="KARI_N"/>
    <property type="match status" value="1"/>
</dbReference>
<dbReference type="NCBIfam" id="TIGR00465">
    <property type="entry name" value="ilvC"/>
    <property type="match status" value="1"/>
</dbReference>
<accession>A0A3D8J3X6</accession>
<comment type="function">
    <text evidence="9">Involved in the biosynthesis of branched-chain amino acids (BCAA). Catalyzes an alkyl-migration followed by a ketol-acid reduction of (S)-2-acetolactate (S2AL) to yield (R)-2,3-dihydroxy-isovalerate. In the isomerase reaction, S2AL is rearranged via a Mg-dependent methyl migration to produce 3-hydroxy-3-methyl-2-ketobutyrate (HMKB). In the reductase reaction, this 2-ketoacid undergoes a metal-dependent reduction by NADPH to yield (R)-2,3-dihydroxy-isovalerate.</text>
</comment>
<dbReference type="UniPathway" id="UPA00049">
    <property type="reaction ID" value="UER00060"/>
</dbReference>
<dbReference type="HAMAP" id="MF_00435">
    <property type="entry name" value="IlvC"/>
    <property type="match status" value="1"/>
</dbReference>
<evidence type="ECO:0000259" key="11">
    <source>
        <dbReference type="PROSITE" id="PS51850"/>
    </source>
</evidence>
<dbReference type="NCBIfam" id="NF004017">
    <property type="entry name" value="PRK05479.1"/>
    <property type="match status" value="1"/>
</dbReference>
<dbReference type="InterPro" id="IPR013116">
    <property type="entry name" value="KARI_N"/>
</dbReference>
<evidence type="ECO:0000256" key="2">
    <source>
        <dbReference type="ARBA" id="ARBA00004885"/>
    </source>
</evidence>
<dbReference type="Pfam" id="PF01450">
    <property type="entry name" value="KARI_C"/>
    <property type="match status" value="1"/>
</dbReference>
<dbReference type="AlphaFoldDB" id="A0A3D8J3X6"/>
<dbReference type="InterPro" id="IPR036291">
    <property type="entry name" value="NAD(P)-bd_dom_sf"/>
</dbReference>
<dbReference type="GO" id="GO:0009097">
    <property type="term" value="P:isoleucine biosynthetic process"/>
    <property type="evidence" value="ECO:0007669"/>
    <property type="project" value="UniProtKB-UniRule"/>
</dbReference>
<comment type="cofactor">
    <cofactor evidence="9">
        <name>Mg(2+)</name>
        <dbReference type="ChEBI" id="CHEBI:18420"/>
    </cofactor>
    <text evidence="9">Binds 2 magnesium ions per subunit.</text>
</comment>
<dbReference type="InterPro" id="IPR014359">
    <property type="entry name" value="KARI_prok"/>
</dbReference>
<feature type="active site" evidence="9">
    <location>
        <position position="108"/>
    </location>
</feature>
<evidence type="ECO:0000256" key="1">
    <source>
        <dbReference type="ARBA" id="ARBA00004864"/>
    </source>
</evidence>